<keyword evidence="4" id="KW-1185">Reference proteome</keyword>
<organism evidence="3 4">
    <name type="scientific">Prescottella agglutinans</name>
    <dbReference type="NCBI Taxonomy" id="1644129"/>
    <lineage>
        <taxon>Bacteria</taxon>
        <taxon>Bacillati</taxon>
        <taxon>Actinomycetota</taxon>
        <taxon>Actinomycetes</taxon>
        <taxon>Mycobacteriales</taxon>
        <taxon>Nocardiaceae</taxon>
        <taxon>Prescottella</taxon>
    </lineage>
</organism>
<comment type="caution">
    <text evidence="3">The sequence shown here is derived from an EMBL/GenBank/DDBJ whole genome shotgun (WGS) entry which is preliminary data.</text>
</comment>
<name>A0A438BAD4_9NOCA</name>
<dbReference type="Proteomes" id="UP000286208">
    <property type="component" value="Unassembled WGS sequence"/>
</dbReference>
<evidence type="ECO:0000256" key="1">
    <source>
        <dbReference type="SAM" id="MobiDB-lite"/>
    </source>
</evidence>
<protein>
    <recommendedName>
        <fullName evidence="5">DUF4232 domain-containing protein</fullName>
    </recommendedName>
</protein>
<feature type="transmembrane region" description="Helical" evidence="2">
    <location>
        <begin position="18"/>
        <end position="36"/>
    </location>
</feature>
<feature type="compositionally biased region" description="Low complexity" evidence="1">
    <location>
        <begin position="49"/>
        <end position="78"/>
    </location>
</feature>
<reference evidence="3 4" key="1">
    <citation type="submission" date="2018-11" db="EMBL/GenBank/DDBJ databases">
        <title>Rhodococcus spongicola sp. nov. and Rhodococcus xishaensis sp. nov. from marine sponges.</title>
        <authorList>
            <person name="Li L."/>
            <person name="Lin H.W."/>
        </authorList>
    </citation>
    <scope>NUCLEOTIDE SEQUENCE [LARGE SCALE GENOMIC DNA]</scope>
    <source>
        <strain evidence="3 4">CCTCC AB2014297</strain>
    </source>
</reference>
<sequence>MLEPNGPLPPEIYWRRRAVALGVIVVVVVLVVWIIASVRGGDDAPESAAAAATSELTEPTASGAPSSESGDESGASASGAGGASGSSAAGTSATTATSTGAATAQCADQSLAVKATPDQPQYRIGDEPSFTIAITNIGTSKCERDLGSAMQQALVYTLDGNKRLWSNVDCYPSADPAVQVLEPGGQARFTVKWSGKTSEPGCAAPRNQVPPGGYTVIAQLGGLRSAPEPFNFA</sequence>
<keyword evidence="2" id="KW-1133">Transmembrane helix</keyword>
<dbReference type="OrthoDB" id="5189092at2"/>
<evidence type="ECO:0000313" key="3">
    <source>
        <dbReference type="EMBL" id="RVW07954.1"/>
    </source>
</evidence>
<keyword evidence="2" id="KW-0812">Transmembrane</keyword>
<evidence type="ECO:0008006" key="5">
    <source>
        <dbReference type="Google" id="ProtNLM"/>
    </source>
</evidence>
<dbReference type="EMBL" id="RKLP01000010">
    <property type="protein sequence ID" value="RVW07954.1"/>
    <property type="molecule type" value="Genomic_DNA"/>
</dbReference>
<gene>
    <name evidence="3" type="ORF">EGT67_18650</name>
</gene>
<keyword evidence="2" id="KW-0472">Membrane</keyword>
<evidence type="ECO:0000256" key="2">
    <source>
        <dbReference type="SAM" id="Phobius"/>
    </source>
</evidence>
<feature type="region of interest" description="Disordered" evidence="1">
    <location>
        <begin position="49"/>
        <end position="93"/>
    </location>
</feature>
<evidence type="ECO:0000313" key="4">
    <source>
        <dbReference type="Proteomes" id="UP000286208"/>
    </source>
</evidence>
<dbReference type="AlphaFoldDB" id="A0A438BAD4"/>
<accession>A0A438BAD4</accession>
<proteinExistence type="predicted"/>
<dbReference type="RefSeq" id="WP_127917584.1">
    <property type="nucleotide sequence ID" value="NZ_RKLP01000010.1"/>
</dbReference>